<evidence type="ECO:0000256" key="1">
    <source>
        <dbReference type="SAM" id="Phobius"/>
    </source>
</evidence>
<dbReference type="Proteomes" id="UP001604336">
    <property type="component" value="Unassembled WGS sequence"/>
</dbReference>
<proteinExistence type="predicted"/>
<sequence>MAIQRRRRVDEAKDHILFAPPMILTNVAYYLIPLVYVMFAGHLGKLELASSKLVNSWATVSGFALMVKYLEILSILLALITGLAFAIASLASLLKSKVQSCFSGYLWVPQKVQPHMHLKPSPLPSCRNFGTYYPLITATFHWHFFHIPLSSPPLTGPHH</sequence>
<dbReference type="AlphaFoldDB" id="A0ABD1VUJ8"/>
<protein>
    <submittedName>
        <fullName evidence="2">Protein DETOXIFICATION</fullName>
    </submittedName>
</protein>
<evidence type="ECO:0000313" key="2">
    <source>
        <dbReference type="EMBL" id="KAL2540906.1"/>
    </source>
</evidence>
<dbReference type="EMBL" id="JBFOLK010000001">
    <property type="protein sequence ID" value="KAL2540906.1"/>
    <property type="molecule type" value="Genomic_DNA"/>
</dbReference>
<accession>A0ABD1VUJ8</accession>
<keyword evidence="1" id="KW-0472">Membrane</keyword>
<evidence type="ECO:0000313" key="3">
    <source>
        <dbReference type="Proteomes" id="UP001604336"/>
    </source>
</evidence>
<feature type="transmembrane region" description="Helical" evidence="1">
    <location>
        <begin position="72"/>
        <end position="94"/>
    </location>
</feature>
<comment type="caution">
    <text evidence="2">The sequence shown here is derived from an EMBL/GenBank/DDBJ whole genome shotgun (WGS) entry which is preliminary data.</text>
</comment>
<organism evidence="2 3">
    <name type="scientific">Abeliophyllum distichum</name>
    <dbReference type="NCBI Taxonomy" id="126358"/>
    <lineage>
        <taxon>Eukaryota</taxon>
        <taxon>Viridiplantae</taxon>
        <taxon>Streptophyta</taxon>
        <taxon>Embryophyta</taxon>
        <taxon>Tracheophyta</taxon>
        <taxon>Spermatophyta</taxon>
        <taxon>Magnoliopsida</taxon>
        <taxon>eudicotyledons</taxon>
        <taxon>Gunneridae</taxon>
        <taxon>Pentapetalae</taxon>
        <taxon>asterids</taxon>
        <taxon>lamiids</taxon>
        <taxon>Lamiales</taxon>
        <taxon>Oleaceae</taxon>
        <taxon>Forsythieae</taxon>
        <taxon>Abeliophyllum</taxon>
    </lineage>
</organism>
<feature type="transmembrane region" description="Helical" evidence="1">
    <location>
        <begin position="21"/>
        <end position="43"/>
    </location>
</feature>
<keyword evidence="1" id="KW-0812">Transmembrane</keyword>
<keyword evidence="3" id="KW-1185">Reference proteome</keyword>
<keyword evidence="1" id="KW-1133">Transmembrane helix</keyword>
<gene>
    <name evidence="2" type="ORF">Adt_01884</name>
</gene>
<name>A0ABD1VUJ8_9LAMI</name>
<reference evidence="3" key="1">
    <citation type="submission" date="2024-07" db="EMBL/GenBank/DDBJ databases">
        <title>Two chromosome-level genome assemblies of Korean endemic species Abeliophyllum distichum and Forsythia ovata (Oleaceae).</title>
        <authorList>
            <person name="Jang H."/>
        </authorList>
    </citation>
    <scope>NUCLEOTIDE SEQUENCE [LARGE SCALE GENOMIC DNA]</scope>
</reference>